<dbReference type="PANTHER" id="PTHR43019:SF23">
    <property type="entry name" value="PROTEASE DO-LIKE 5, CHLOROPLASTIC"/>
    <property type="match status" value="1"/>
</dbReference>
<dbReference type="RefSeq" id="WP_035368374.1">
    <property type="nucleotide sequence ID" value="NZ_LR215050.1"/>
</dbReference>
<dbReference type="AlphaFoldDB" id="A0A449BJW1"/>
<dbReference type="EC" id="3.4.21.107" evidence="1"/>
<evidence type="ECO:0000313" key="1">
    <source>
        <dbReference type="EMBL" id="VEU82761.1"/>
    </source>
</evidence>
<dbReference type="Gene3D" id="2.40.10.120">
    <property type="match status" value="1"/>
</dbReference>
<dbReference type="Pfam" id="PF13365">
    <property type="entry name" value="Trypsin_2"/>
    <property type="match status" value="1"/>
</dbReference>
<keyword evidence="1" id="KW-0378">Hydrolase</keyword>
<dbReference type="EMBL" id="LR215050">
    <property type="protein sequence ID" value="VEU82761.1"/>
    <property type="molecule type" value="Genomic_DNA"/>
</dbReference>
<accession>A0A449BJW1</accession>
<sequence length="239" mass="26735">MKKIILIIAVVFIGLGIFLIEPKEKEVITDPGIEDNSPTANQSVMKLNYKLVRNNEQLEANASAVIISSDDNFYYVVTNYHAINHPDFTAVELKLTDFYGNQYDGEIMVINTSHKLISQFYDLALIKFTKTEVELSPVIIRVSPLNISDLVTSIGYVNDEKKIEMGYFNGLGKFANSQFDIIDHSCEIERGFSGGGLFDRYGKLVGINFGVSSTDQGQFITAYAIPVSCVLEYIQIFNI</sequence>
<dbReference type="GO" id="GO:0004252">
    <property type="term" value="F:serine-type endopeptidase activity"/>
    <property type="evidence" value="ECO:0007669"/>
    <property type="project" value="InterPro"/>
</dbReference>
<dbReference type="STRING" id="1408416.GCA_000702765_00222"/>
<evidence type="ECO:0000313" key="2">
    <source>
        <dbReference type="Proteomes" id="UP000290909"/>
    </source>
</evidence>
<gene>
    <name evidence="1" type="primary">degP_1</name>
    <name evidence="1" type="ORF">NCTC10172_00784</name>
</gene>
<dbReference type="InterPro" id="IPR001940">
    <property type="entry name" value="Peptidase_S1C"/>
</dbReference>
<proteinExistence type="predicted"/>
<dbReference type="Proteomes" id="UP000290909">
    <property type="component" value="Chromosome"/>
</dbReference>
<keyword evidence="1" id="KW-0645">Protease</keyword>
<dbReference type="PRINTS" id="PR00834">
    <property type="entry name" value="PROTEASES2C"/>
</dbReference>
<name>A0A449BJW1_9MOLU</name>
<keyword evidence="2" id="KW-1185">Reference proteome</keyword>
<organism evidence="1 2">
    <name type="scientific">Acholeplasma hippikon</name>
    <dbReference type="NCBI Taxonomy" id="264636"/>
    <lineage>
        <taxon>Bacteria</taxon>
        <taxon>Bacillati</taxon>
        <taxon>Mycoplasmatota</taxon>
        <taxon>Mollicutes</taxon>
        <taxon>Acholeplasmatales</taxon>
        <taxon>Acholeplasmataceae</taxon>
        <taxon>Acholeplasma</taxon>
    </lineage>
</organism>
<dbReference type="SUPFAM" id="SSF50494">
    <property type="entry name" value="Trypsin-like serine proteases"/>
    <property type="match status" value="1"/>
</dbReference>
<reference evidence="1 2" key="1">
    <citation type="submission" date="2019-01" db="EMBL/GenBank/DDBJ databases">
        <authorList>
            <consortium name="Pathogen Informatics"/>
        </authorList>
    </citation>
    <scope>NUCLEOTIDE SEQUENCE [LARGE SCALE GENOMIC DNA]</scope>
    <source>
        <strain evidence="1 2">NCTC10172</strain>
    </source>
</reference>
<protein>
    <submittedName>
        <fullName evidence="1">Periplasmic serine endoprotease DegP</fullName>
        <ecNumber evidence="1">3.4.21.107</ecNumber>
    </submittedName>
</protein>
<dbReference type="InterPro" id="IPR009003">
    <property type="entry name" value="Peptidase_S1_PA"/>
</dbReference>
<dbReference type="PANTHER" id="PTHR43019">
    <property type="entry name" value="SERINE ENDOPROTEASE DEGS"/>
    <property type="match status" value="1"/>
</dbReference>
<dbReference type="GO" id="GO:0006508">
    <property type="term" value="P:proteolysis"/>
    <property type="evidence" value="ECO:0007669"/>
    <property type="project" value="UniProtKB-KW"/>
</dbReference>
<dbReference type="KEGG" id="ahk:NCTC10172_00784"/>